<keyword evidence="4" id="KW-1185">Reference proteome</keyword>
<dbReference type="PROSITE" id="PS50048">
    <property type="entry name" value="ZN2_CY6_FUNGAL_2"/>
    <property type="match status" value="1"/>
</dbReference>
<dbReference type="EMBL" id="KV454539">
    <property type="protein sequence ID" value="ODV68842.1"/>
    <property type="molecule type" value="Genomic_DNA"/>
</dbReference>
<evidence type="ECO:0000313" key="4">
    <source>
        <dbReference type="Proteomes" id="UP000095085"/>
    </source>
</evidence>
<reference evidence="4" key="1">
    <citation type="submission" date="2016-05" db="EMBL/GenBank/DDBJ databases">
        <title>Comparative genomics of biotechnologically important yeasts.</title>
        <authorList>
            <consortium name="DOE Joint Genome Institute"/>
            <person name="Riley R."/>
            <person name="Haridas S."/>
            <person name="Wolfe K.H."/>
            <person name="Lopes M.R."/>
            <person name="Hittinger C.T."/>
            <person name="Goker M."/>
            <person name="Salamov A."/>
            <person name="Wisecaver J."/>
            <person name="Long T.M."/>
            <person name="Aerts A.L."/>
            <person name="Barry K."/>
            <person name="Choi C."/>
            <person name="Clum A."/>
            <person name="Coughlan A.Y."/>
            <person name="Deshpande S."/>
            <person name="Douglass A.P."/>
            <person name="Hanson S.J."/>
            <person name="Klenk H.-P."/>
            <person name="Labutti K."/>
            <person name="Lapidus A."/>
            <person name="Lindquist E."/>
            <person name="Lipzen A."/>
            <person name="Meier-Kolthoff J.P."/>
            <person name="Ohm R.A."/>
            <person name="Otillar R.P."/>
            <person name="Pangilinan J."/>
            <person name="Peng Y."/>
            <person name="Rokas A."/>
            <person name="Rosa C.A."/>
            <person name="Scheuner C."/>
            <person name="Sibirny A.A."/>
            <person name="Slot J.C."/>
            <person name="Stielow J.B."/>
            <person name="Sun H."/>
            <person name="Kurtzman C.P."/>
            <person name="Blackwell M."/>
            <person name="Grigoriev I.V."/>
            <person name="Jeffries T.W."/>
        </authorList>
    </citation>
    <scope>NUCLEOTIDE SEQUENCE [LARGE SCALE GENOMIC DNA]</scope>
    <source>
        <strain evidence="4">NRRL Y-1933</strain>
    </source>
</reference>
<dbReference type="GO" id="GO:0000981">
    <property type="term" value="F:DNA-binding transcription factor activity, RNA polymerase II-specific"/>
    <property type="evidence" value="ECO:0007669"/>
    <property type="project" value="InterPro"/>
</dbReference>
<proteinExistence type="predicted"/>
<protein>
    <recommendedName>
        <fullName evidence="2">Zn(2)-C6 fungal-type domain-containing protein</fullName>
    </recommendedName>
</protein>
<dbReference type="Gene3D" id="4.10.240.10">
    <property type="entry name" value="Zn(2)-C6 fungal-type DNA-binding domain"/>
    <property type="match status" value="1"/>
</dbReference>
<name>A0A1E4RNJ2_9ASCO</name>
<dbReference type="InterPro" id="IPR036864">
    <property type="entry name" value="Zn2-C6_fun-type_DNA-bd_sf"/>
</dbReference>
<dbReference type="Proteomes" id="UP000095085">
    <property type="component" value="Unassembled WGS sequence"/>
</dbReference>
<dbReference type="PROSITE" id="PS00463">
    <property type="entry name" value="ZN2_CY6_FUNGAL_1"/>
    <property type="match status" value="1"/>
</dbReference>
<accession>A0A1E4RNJ2</accession>
<feature type="region of interest" description="Disordered" evidence="1">
    <location>
        <begin position="94"/>
        <end position="116"/>
    </location>
</feature>
<organism evidence="3 4">
    <name type="scientific">Hyphopichia burtonii NRRL Y-1933</name>
    <dbReference type="NCBI Taxonomy" id="984485"/>
    <lineage>
        <taxon>Eukaryota</taxon>
        <taxon>Fungi</taxon>
        <taxon>Dikarya</taxon>
        <taxon>Ascomycota</taxon>
        <taxon>Saccharomycotina</taxon>
        <taxon>Pichiomycetes</taxon>
        <taxon>Debaryomycetaceae</taxon>
        <taxon>Hyphopichia</taxon>
    </lineage>
</organism>
<dbReference type="RefSeq" id="XP_020077909.1">
    <property type="nucleotide sequence ID" value="XM_020222949.1"/>
</dbReference>
<evidence type="ECO:0000259" key="2">
    <source>
        <dbReference type="PROSITE" id="PS50048"/>
    </source>
</evidence>
<dbReference type="STRING" id="984485.A0A1E4RNJ2"/>
<feature type="compositionally biased region" description="Low complexity" evidence="1">
    <location>
        <begin position="95"/>
        <end position="116"/>
    </location>
</feature>
<feature type="region of interest" description="Disordered" evidence="1">
    <location>
        <begin position="1"/>
        <end position="22"/>
    </location>
</feature>
<dbReference type="AlphaFoldDB" id="A0A1E4RNJ2"/>
<evidence type="ECO:0000313" key="3">
    <source>
        <dbReference type="EMBL" id="ODV68842.1"/>
    </source>
</evidence>
<dbReference type="GO" id="GO:0008270">
    <property type="term" value="F:zinc ion binding"/>
    <property type="evidence" value="ECO:0007669"/>
    <property type="project" value="InterPro"/>
</dbReference>
<dbReference type="CDD" id="cd00067">
    <property type="entry name" value="GAL4"/>
    <property type="match status" value="1"/>
</dbReference>
<dbReference type="GeneID" id="30997498"/>
<dbReference type="SMART" id="SM00066">
    <property type="entry name" value="GAL4"/>
    <property type="match status" value="1"/>
</dbReference>
<feature type="compositionally biased region" description="Polar residues" evidence="1">
    <location>
        <begin position="1"/>
        <end position="14"/>
    </location>
</feature>
<feature type="domain" description="Zn(2)-C6 fungal-type" evidence="2">
    <location>
        <begin position="25"/>
        <end position="57"/>
    </location>
</feature>
<dbReference type="InterPro" id="IPR001138">
    <property type="entry name" value="Zn2Cys6_DnaBD"/>
</dbReference>
<gene>
    <name evidence="3" type="ORF">HYPBUDRAFT_192037</name>
</gene>
<evidence type="ECO:0000256" key="1">
    <source>
        <dbReference type="SAM" id="MobiDB-lite"/>
    </source>
</evidence>
<dbReference type="OrthoDB" id="3034343at2759"/>
<sequence>MKYSKKQLSNQVNSLRPYKSRSQRPCDFCRKRKTCCIIDKLIPCISCIQFNQGNCTFKNGPVKRIVRKKDVKNVKEELKFPTILSEEKIKEVPASFDNSTSQSSSQSTSSQSSIYSDNSDSFDEKLLSFDLFPHHLINQDIFNTNIYDYYYNLNF</sequence>